<feature type="transmembrane region" description="Helical" evidence="1">
    <location>
        <begin position="41"/>
        <end position="59"/>
    </location>
</feature>
<keyword evidence="3" id="KW-1185">Reference proteome</keyword>
<name>A0A0R3QVY6_9BILA</name>
<dbReference type="WBParaSite" id="BTMF_0001189401-mRNA-1">
    <property type="protein sequence ID" value="BTMF_0001189401-mRNA-1"/>
    <property type="gene ID" value="BTMF_0001189401"/>
</dbReference>
<protein>
    <submittedName>
        <fullName evidence="2 4">Uncharacterized protein</fullName>
    </submittedName>
</protein>
<keyword evidence="1" id="KW-0472">Membrane</keyword>
<dbReference type="AlphaFoldDB" id="A0A0R3QVY6"/>
<dbReference type="EMBL" id="UZAG01017241">
    <property type="protein sequence ID" value="VDO33663.1"/>
    <property type="molecule type" value="Genomic_DNA"/>
</dbReference>
<evidence type="ECO:0000313" key="2">
    <source>
        <dbReference type="EMBL" id="VDO33663.1"/>
    </source>
</evidence>
<evidence type="ECO:0000313" key="4">
    <source>
        <dbReference type="WBParaSite" id="BTMF_0001189401-mRNA-1"/>
    </source>
</evidence>
<organism evidence="4">
    <name type="scientific">Brugia timori</name>
    <dbReference type="NCBI Taxonomy" id="42155"/>
    <lineage>
        <taxon>Eukaryota</taxon>
        <taxon>Metazoa</taxon>
        <taxon>Ecdysozoa</taxon>
        <taxon>Nematoda</taxon>
        <taxon>Chromadorea</taxon>
        <taxon>Rhabditida</taxon>
        <taxon>Spirurina</taxon>
        <taxon>Spiruromorpha</taxon>
        <taxon>Filarioidea</taxon>
        <taxon>Onchocercidae</taxon>
        <taxon>Brugia</taxon>
    </lineage>
</organism>
<keyword evidence="1" id="KW-1133">Transmembrane helix</keyword>
<feature type="transmembrane region" description="Helical" evidence="1">
    <location>
        <begin position="9"/>
        <end position="26"/>
    </location>
</feature>
<dbReference type="Proteomes" id="UP000280834">
    <property type="component" value="Unassembled WGS sequence"/>
</dbReference>
<reference evidence="4" key="1">
    <citation type="submission" date="2017-02" db="UniProtKB">
        <authorList>
            <consortium name="WormBaseParasite"/>
        </authorList>
    </citation>
    <scope>IDENTIFICATION</scope>
</reference>
<gene>
    <name evidence="2" type="ORF">BTMF_LOCUS9922</name>
</gene>
<keyword evidence="1" id="KW-0812">Transmembrane</keyword>
<reference evidence="2 3" key="2">
    <citation type="submission" date="2018-11" db="EMBL/GenBank/DDBJ databases">
        <authorList>
            <consortium name="Pathogen Informatics"/>
        </authorList>
    </citation>
    <scope>NUCLEOTIDE SEQUENCE [LARGE SCALE GENOMIC DNA]</scope>
</reference>
<accession>A0A0R3QVY6</accession>
<evidence type="ECO:0000313" key="3">
    <source>
        <dbReference type="Proteomes" id="UP000280834"/>
    </source>
</evidence>
<sequence length="63" mass="7463">MSDIQICEFFNRKILIYVVTVIWFHFDNHYTEGGCLSVENLYMLNSCTIVSFCSSLCAIRRWM</sequence>
<proteinExistence type="predicted"/>
<evidence type="ECO:0000256" key="1">
    <source>
        <dbReference type="SAM" id="Phobius"/>
    </source>
</evidence>